<accession>A0A1K0IQA1</accession>
<evidence type="ECO:0000313" key="1">
    <source>
        <dbReference type="EMBL" id="SCU96313.1"/>
    </source>
</evidence>
<organism evidence="1">
    <name type="scientific">Cupriavidus necator</name>
    <name type="common">Alcaligenes eutrophus</name>
    <name type="synonym">Ralstonia eutropha</name>
    <dbReference type="NCBI Taxonomy" id="106590"/>
    <lineage>
        <taxon>Bacteria</taxon>
        <taxon>Pseudomonadati</taxon>
        <taxon>Pseudomonadota</taxon>
        <taxon>Betaproteobacteria</taxon>
        <taxon>Burkholderiales</taxon>
        <taxon>Burkholderiaceae</taxon>
        <taxon>Cupriavidus</taxon>
    </lineage>
</organism>
<gene>
    <name evidence="1" type="ORF">CNECB9_5370001</name>
</gene>
<reference evidence="1" key="1">
    <citation type="submission" date="2016-09" db="EMBL/GenBank/DDBJ databases">
        <authorList>
            <person name="Capua I."/>
            <person name="De Benedictis P."/>
            <person name="Joannis T."/>
            <person name="Lombin L.H."/>
            <person name="Cattoli G."/>
        </authorList>
    </citation>
    <scope>NUCLEOTIDE SEQUENCE</scope>
    <source>
        <strain evidence="1">B9</strain>
    </source>
</reference>
<protein>
    <submittedName>
        <fullName evidence="1">Uncharacterized protein</fullName>
    </submittedName>
</protein>
<sequence>MIRARTWRWLKLIGFLFGVLLIIPYGCDVAHRREARDCTRDVEAALYIGEICYLPTQYGTLFRLYDAQSGELLAERSYNDLEPKIVWGDNRVYYNTGASPPAYVRLPPTWLDRLRAKLP</sequence>
<dbReference type="RefSeq" id="WP_284495479.1">
    <property type="nucleotide sequence ID" value="NZ_FMSH01000487.1"/>
</dbReference>
<dbReference type="EMBL" id="FMSH01000487">
    <property type="protein sequence ID" value="SCU96313.1"/>
    <property type="molecule type" value="Genomic_DNA"/>
</dbReference>
<dbReference type="AlphaFoldDB" id="A0A1K0IQA1"/>
<proteinExistence type="predicted"/>
<name>A0A1K0IQA1_CUPNE</name>